<protein>
    <recommendedName>
        <fullName evidence="3">BRICHOS domain-containing protein</fullName>
    </recommendedName>
</protein>
<dbReference type="PROSITE" id="PS50869">
    <property type="entry name" value="BRICHOS"/>
    <property type="match status" value="1"/>
</dbReference>
<evidence type="ECO:0000256" key="1">
    <source>
        <dbReference type="ARBA" id="ARBA00023157"/>
    </source>
</evidence>
<dbReference type="EMBL" id="KV923285">
    <property type="protein sequence ID" value="PIO40961.1"/>
    <property type="molecule type" value="Genomic_DNA"/>
</dbReference>
<keyword evidence="2" id="KW-0732">Signal</keyword>
<feature type="chain" id="PRO_5013735510" description="BRICHOS domain-containing protein" evidence="2">
    <location>
        <begin position="17"/>
        <end position="176"/>
    </location>
</feature>
<evidence type="ECO:0000313" key="4">
    <source>
        <dbReference type="EMBL" id="PIO40961.1"/>
    </source>
</evidence>
<dbReference type="AlphaFoldDB" id="A0A2G9SNJ4"/>
<evidence type="ECO:0000256" key="2">
    <source>
        <dbReference type="SAM" id="SignalP"/>
    </source>
</evidence>
<dbReference type="InterPro" id="IPR007084">
    <property type="entry name" value="BRICHOS_dom"/>
</dbReference>
<keyword evidence="1" id="KW-1015">Disulfide bond</keyword>
<sequence>MKALILIAAILGVSFATDNVAVNNQGNDGGNVHQTVNINNQDNVANINQYNGLHSWNSVWDYQRGVFAARLVSKRACVVSRMNKNVVPSLEQLSKATQEKQNPNAPPPRSLTYTVSQTRVKNMAPYGSQIEALCKGVPTFFAQEVQGTGLFVNLHGCTDLGILRFLGISLCGNIGC</sequence>
<dbReference type="OrthoDB" id="8674753at2759"/>
<dbReference type="Pfam" id="PF04089">
    <property type="entry name" value="BRICHOS"/>
    <property type="match status" value="1"/>
</dbReference>
<name>A0A2G9SNJ4_AQUCT</name>
<accession>A0A2G9SNJ4</accession>
<evidence type="ECO:0000259" key="3">
    <source>
        <dbReference type="PROSITE" id="PS50869"/>
    </source>
</evidence>
<proteinExistence type="predicted"/>
<organism evidence="4 5">
    <name type="scientific">Aquarana catesbeiana</name>
    <name type="common">American bullfrog</name>
    <name type="synonym">Rana catesbeiana</name>
    <dbReference type="NCBI Taxonomy" id="8400"/>
    <lineage>
        <taxon>Eukaryota</taxon>
        <taxon>Metazoa</taxon>
        <taxon>Chordata</taxon>
        <taxon>Craniata</taxon>
        <taxon>Vertebrata</taxon>
        <taxon>Euteleostomi</taxon>
        <taxon>Amphibia</taxon>
        <taxon>Batrachia</taxon>
        <taxon>Anura</taxon>
        <taxon>Neobatrachia</taxon>
        <taxon>Ranoidea</taxon>
        <taxon>Ranidae</taxon>
        <taxon>Aquarana</taxon>
    </lineage>
</organism>
<feature type="signal peptide" evidence="2">
    <location>
        <begin position="1"/>
        <end position="16"/>
    </location>
</feature>
<keyword evidence="5" id="KW-1185">Reference proteome</keyword>
<reference evidence="5" key="1">
    <citation type="journal article" date="2017" name="Nat. Commun.">
        <title>The North American bullfrog draft genome provides insight into hormonal regulation of long noncoding RNA.</title>
        <authorList>
            <person name="Hammond S.A."/>
            <person name="Warren R.L."/>
            <person name="Vandervalk B.P."/>
            <person name="Kucuk E."/>
            <person name="Khan H."/>
            <person name="Gibb E.A."/>
            <person name="Pandoh P."/>
            <person name="Kirk H."/>
            <person name="Zhao Y."/>
            <person name="Jones M."/>
            <person name="Mungall A.J."/>
            <person name="Coope R."/>
            <person name="Pleasance S."/>
            <person name="Moore R.A."/>
            <person name="Holt R.A."/>
            <person name="Round J.M."/>
            <person name="Ohora S."/>
            <person name="Walle B.V."/>
            <person name="Veldhoen N."/>
            <person name="Helbing C.C."/>
            <person name="Birol I."/>
        </authorList>
    </citation>
    <scope>NUCLEOTIDE SEQUENCE [LARGE SCALE GENOMIC DNA]</scope>
</reference>
<feature type="domain" description="BRICHOS" evidence="3">
    <location>
        <begin position="50"/>
        <end position="142"/>
    </location>
</feature>
<dbReference type="InterPro" id="IPR051772">
    <property type="entry name" value="Gastrokine"/>
</dbReference>
<dbReference type="Proteomes" id="UP000228934">
    <property type="component" value="Unassembled WGS sequence"/>
</dbReference>
<dbReference type="PANTHER" id="PTHR16483">
    <property type="entry name" value="GASTROKINE 1"/>
    <property type="match status" value="1"/>
</dbReference>
<gene>
    <name evidence="4" type="ORF">AB205_0084520</name>
</gene>
<evidence type="ECO:0000313" key="5">
    <source>
        <dbReference type="Proteomes" id="UP000228934"/>
    </source>
</evidence>
<dbReference type="Gene3D" id="3.30.390.150">
    <property type="match status" value="1"/>
</dbReference>
<dbReference type="SMART" id="SM01039">
    <property type="entry name" value="BRICHOS"/>
    <property type="match status" value="1"/>
</dbReference>